<gene>
    <name evidence="1" type="ORF">SAMN05421827_11915</name>
</gene>
<organism evidence="1 2">
    <name type="scientific">Pedobacter terrae</name>
    <dbReference type="NCBI Taxonomy" id="405671"/>
    <lineage>
        <taxon>Bacteria</taxon>
        <taxon>Pseudomonadati</taxon>
        <taxon>Bacteroidota</taxon>
        <taxon>Sphingobacteriia</taxon>
        <taxon>Sphingobacteriales</taxon>
        <taxon>Sphingobacteriaceae</taxon>
        <taxon>Pedobacter</taxon>
    </lineage>
</organism>
<dbReference type="AlphaFoldDB" id="A0A1G8AJP7"/>
<reference evidence="2" key="1">
    <citation type="submission" date="2016-10" db="EMBL/GenBank/DDBJ databases">
        <authorList>
            <person name="Varghese N."/>
            <person name="Submissions S."/>
        </authorList>
    </citation>
    <scope>NUCLEOTIDE SEQUENCE [LARGE SCALE GENOMIC DNA]</scope>
    <source>
        <strain evidence="2">DSM 17933</strain>
    </source>
</reference>
<evidence type="ECO:0000313" key="1">
    <source>
        <dbReference type="EMBL" id="SDH20540.1"/>
    </source>
</evidence>
<dbReference type="OrthoDB" id="794867at2"/>
<dbReference type="EMBL" id="FNCH01000019">
    <property type="protein sequence ID" value="SDH20540.1"/>
    <property type="molecule type" value="Genomic_DNA"/>
</dbReference>
<evidence type="ECO:0000313" key="2">
    <source>
        <dbReference type="Proteomes" id="UP000199643"/>
    </source>
</evidence>
<dbReference type="PROSITE" id="PS51257">
    <property type="entry name" value="PROKAR_LIPOPROTEIN"/>
    <property type="match status" value="1"/>
</dbReference>
<sequence length="138" mass="15654">MKKIAYYLLASILIGTACSPLISNFDRFAYRQITSLKVDALSLMDEATSDYASHAAEVKALQSDLNKTVEYNKHRLNNDITNKMYALLNDPEANLLGGFLVKWQNDGRCSPAYITDKKKQIAFSFDQIADLEIRKIKR</sequence>
<protein>
    <submittedName>
        <fullName evidence="1">Uncharacterized protein</fullName>
    </submittedName>
</protein>
<dbReference type="Proteomes" id="UP000199643">
    <property type="component" value="Unassembled WGS sequence"/>
</dbReference>
<proteinExistence type="predicted"/>
<name>A0A1G8AJP7_9SPHI</name>
<dbReference type="RefSeq" id="WP_090502857.1">
    <property type="nucleotide sequence ID" value="NZ_FNCH01000019.1"/>
</dbReference>
<accession>A0A1G8AJP7</accession>
<keyword evidence="2" id="KW-1185">Reference proteome</keyword>
<dbReference type="STRING" id="405671.SAMN05421827_11915"/>